<dbReference type="Proteomes" id="UP000838756">
    <property type="component" value="Unassembled WGS sequence"/>
</dbReference>
<organism evidence="3 4">
    <name type="scientific">Pararge aegeria aegeria</name>
    <dbReference type="NCBI Taxonomy" id="348720"/>
    <lineage>
        <taxon>Eukaryota</taxon>
        <taxon>Metazoa</taxon>
        <taxon>Ecdysozoa</taxon>
        <taxon>Arthropoda</taxon>
        <taxon>Hexapoda</taxon>
        <taxon>Insecta</taxon>
        <taxon>Pterygota</taxon>
        <taxon>Neoptera</taxon>
        <taxon>Endopterygota</taxon>
        <taxon>Lepidoptera</taxon>
        <taxon>Glossata</taxon>
        <taxon>Ditrysia</taxon>
        <taxon>Papilionoidea</taxon>
        <taxon>Nymphalidae</taxon>
        <taxon>Satyrinae</taxon>
        <taxon>Satyrini</taxon>
        <taxon>Parargina</taxon>
        <taxon>Pararge</taxon>
    </lineage>
</organism>
<dbReference type="EMBL" id="CAKXAJ010025185">
    <property type="protein sequence ID" value="CAH2236114.1"/>
    <property type="molecule type" value="Genomic_DNA"/>
</dbReference>
<feature type="chain" id="PRO_5035852018" evidence="2">
    <location>
        <begin position="20"/>
        <end position="411"/>
    </location>
</feature>
<keyword evidence="1" id="KW-0812">Transmembrane</keyword>
<dbReference type="AlphaFoldDB" id="A0A8S4RF42"/>
<evidence type="ECO:0000313" key="3">
    <source>
        <dbReference type="EMBL" id="CAH2236114.1"/>
    </source>
</evidence>
<comment type="caution">
    <text evidence="3">The sequence shown here is derived from an EMBL/GenBank/DDBJ whole genome shotgun (WGS) entry which is preliminary data.</text>
</comment>
<accession>A0A8S4RF42</accession>
<evidence type="ECO:0000313" key="4">
    <source>
        <dbReference type="Proteomes" id="UP000838756"/>
    </source>
</evidence>
<evidence type="ECO:0000256" key="1">
    <source>
        <dbReference type="SAM" id="Phobius"/>
    </source>
</evidence>
<feature type="transmembrane region" description="Helical" evidence="1">
    <location>
        <begin position="155"/>
        <end position="174"/>
    </location>
</feature>
<sequence length="411" mass="46992">MWFKPFLILLLLLLNIAWAKCDGQVGPDPWDYVSKANPVYDDIPPDLRSISIKKVQTNNIGEWFYKRILAIVLKGGLLKKNEDGSVDISLQMRYSSEHWNVLEEYITTNKVLTEDMFRRSMGYVEEAIYKPTITEKISMAWTEYIQVYLIEYKVYIVWTSSILAVIGSTIWLVHHISHKHVIIFVAVAFYMYEVFVSYKAPEKQELDRFISAMNTCKWFIWSSTCEVSPPDPVIFLKHMNPLKIGVRMFSVLLTEPMITIGDTIKTLTHGITDGLWFPFDKIMYGILMVTFNALIIFLLVMIIFNYILNIPFNLSFLGIFSIGLKQRNRSIPKVFPVSHSTDTHRKESADRISGETLTKLLNVCAKALDTTQSAKVVSISNGFSQGSKLSIAEKPMRRSASTSRLPNVVGN</sequence>
<evidence type="ECO:0000256" key="2">
    <source>
        <dbReference type="SAM" id="SignalP"/>
    </source>
</evidence>
<feature type="signal peptide" evidence="2">
    <location>
        <begin position="1"/>
        <end position="19"/>
    </location>
</feature>
<dbReference type="OrthoDB" id="7408094at2759"/>
<protein>
    <submittedName>
        <fullName evidence="3">Jg15110 protein</fullName>
    </submittedName>
</protein>
<name>A0A8S4RF42_9NEOP</name>
<feature type="transmembrane region" description="Helical" evidence="1">
    <location>
        <begin position="181"/>
        <end position="198"/>
    </location>
</feature>
<proteinExistence type="predicted"/>
<keyword evidence="1" id="KW-0472">Membrane</keyword>
<keyword evidence="1" id="KW-1133">Transmembrane helix</keyword>
<gene>
    <name evidence="3" type="primary">jg15110</name>
    <name evidence="3" type="ORF">PAEG_LOCUS13600</name>
</gene>
<feature type="transmembrane region" description="Helical" evidence="1">
    <location>
        <begin position="282"/>
        <end position="308"/>
    </location>
</feature>
<reference evidence="3" key="1">
    <citation type="submission" date="2022-03" db="EMBL/GenBank/DDBJ databases">
        <authorList>
            <person name="Lindestad O."/>
        </authorList>
    </citation>
    <scope>NUCLEOTIDE SEQUENCE</scope>
</reference>
<keyword evidence="2" id="KW-0732">Signal</keyword>
<keyword evidence="4" id="KW-1185">Reference proteome</keyword>